<dbReference type="OrthoDB" id="3027237at2759"/>
<gene>
    <name evidence="2" type="ORF">BDZ94DRAFT_1338123</name>
</gene>
<sequence>MSLLSHIGYVPSYKPKNPRPVPKLLEDEEAWETLLNDVDEYISSSKAKKGGKGTVKPFSIAIVDTSGPDPKETRKKVSKNKAAEPEIIMPPGELSDHELLRKLEKRHHCANCDKPCIVLQTGDHYTLTHADTATWVTLLIRSLNFYKWHQATIDHPPDNLKLDITRQHSAKKAIQATAVKNESATPPWMEQMMMIMGASAIHTSQALCLVTGGSAEVPITPGPPHHVASAPPTPCTPSPALPKRSADSDLSVEIDDSPELSTWLLELDTDPVRGKLNVNYQQYADALQCAGLLELADLADLAVDKLQELGGMPFGTAKRVLKFAAMDLLKLTSSKRPHFN</sequence>
<dbReference type="AlphaFoldDB" id="A0A9P5XVT4"/>
<dbReference type="Proteomes" id="UP000807353">
    <property type="component" value="Unassembled WGS sequence"/>
</dbReference>
<reference evidence="2" key="1">
    <citation type="submission" date="2020-11" db="EMBL/GenBank/DDBJ databases">
        <authorList>
            <consortium name="DOE Joint Genome Institute"/>
            <person name="Ahrendt S."/>
            <person name="Riley R."/>
            <person name="Andreopoulos W."/>
            <person name="Labutti K."/>
            <person name="Pangilinan J."/>
            <person name="Ruiz-Duenas F.J."/>
            <person name="Barrasa J.M."/>
            <person name="Sanchez-Garcia M."/>
            <person name="Camarero S."/>
            <person name="Miyauchi S."/>
            <person name="Serrano A."/>
            <person name="Linde D."/>
            <person name="Babiker R."/>
            <person name="Drula E."/>
            <person name="Ayuso-Fernandez I."/>
            <person name="Pacheco R."/>
            <person name="Padilla G."/>
            <person name="Ferreira P."/>
            <person name="Barriuso J."/>
            <person name="Kellner H."/>
            <person name="Castanera R."/>
            <person name="Alfaro M."/>
            <person name="Ramirez L."/>
            <person name="Pisabarro A.G."/>
            <person name="Kuo A."/>
            <person name="Tritt A."/>
            <person name="Lipzen A."/>
            <person name="He G."/>
            <person name="Yan M."/>
            <person name="Ng V."/>
            <person name="Cullen D."/>
            <person name="Martin F."/>
            <person name="Rosso M.-N."/>
            <person name="Henrissat B."/>
            <person name="Hibbett D."/>
            <person name="Martinez A.T."/>
            <person name="Grigoriev I.V."/>
        </authorList>
    </citation>
    <scope>NUCLEOTIDE SEQUENCE</scope>
    <source>
        <strain evidence="2">CBS 247.69</strain>
    </source>
</reference>
<keyword evidence="3" id="KW-1185">Reference proteome</keyword>
<evidence type="ECO:0000256" key="1">
    <source>
        <dbReference type="SAM" id="MobiDB-lite"/>
    </source>
</evidence>
<name>A0A9P5XVT4_9AGAR</name>
<comment type="caution">
    <text evidence="2">The sequence shown here is derived from an EMBL/GenBank/DDBJ whole genome shotgun (WGS) entry which is preliminary data.</text>
</comment>
<accession>A0A9P5XVT4</accession>
<protein>
    <submittedName>
        <fullName evidence="2">Uncharacterized protein</fullName>
    </submittedName>
</protein>
<feature type="region of interest" description="Disordered" evidence="1">
    <location>
        <begin position="64"/>
        <end position="83"/>
    </location>
</feature>
<proteinExistence type="predicted"/>
<dbReference type="EMBL" id="MU150360">
    <property type="protein sequence ID" value="KAF9457725.1"/>
    <property type="molecule type" value="Genomic_DNA"/>
</dbReference>
<feature type="region of interest" description="Disordered" evidence="1">
    <location>
        <begin position="219"/>
        <end position="249"/>
    </location>
</feature>
<evidence type="ECO:0000313" key="3">
    <source>
        <dbReference type="Proteomes" id="UP000807353"/>
    </source>
</evidence>
<evidence type="ECO:0000313" key="2">
    <source>
        <dbReference type="EMBL" id="KAF9457725.1"/>
    </source>
</evidence>
<feature type="compositionally biased region" description="Pro residues" evidence="1">
    <location>
        <begin position="231"/>
        <end position="240"/>
    </location>
</feature>
<organism evidence="2 3">
    <name type="scientific">Collybia nuda</name>
    <dbReference type="NCBI Taxonomy" id="64659"/>
    <lineage>
        <taxon>Eukaryota</taxon>
        <taxon>Fungi</taxon>
        <taxon>Dikarya</taxon>
        <taxon>Basidiomycota</taxon>
        <taxon>Agaricomycotina</taxon>
        <taxon>Agaricomycetes</taxon>
        <taxon>Agaricomycetidae</taxon>
        <taxon>Agaricales</taxon>
        <taxon>Tricholomatineae</taxon>
        <taxon>Clitocybaceae</taxon>
        <taxon>Collybia</taxon>
    </lineage>
</organism>